<feature type="compositionally biased region" description="Polar residues" evidence="7">
    <location>
        <begin position="893"/>
        <end position="932"/>
    </location>
</feature>
<protein>
    <submittedName>
        <fullName evidence="11">Related to DNA repair protein RAD51</fullName>
    </submittedName>
</protein>
<feature type="chain" id="PRO_5034381817" evidence="8">
    <location>
        <begin position="32"/>
        <end position="1218"/>
    </location>
</feature>
<keyword evidence="12" id="KW-1185">Reference proteome</keyword>
<evidence type="ECO:0000313" key="12">
    <source>
        <dbReference type="Proteomes" id="UP000658997"/>
    </source>
</evidence>
<feature type="domain" description="RecA family profile 1" evidence="9">
    <location>
        <begin position="458"/>
        <end position="629"/>
    </location>
</feature>
<evidence type="ECO:0000256" key="4">
    <source>
        <dbReference type="ARBA" id="ARBA00022840"/>
    </source>
</evidence>
<dbReference type="GO" id="GO:0140664">
    <property type="term" value="F:ATP-dependent DNA damage sensor activity"/>
    <property type="evidence" value="ECO:0007669"/>
    <property type="project" value="InterPro"/>
</dbReference>
<keyword evidence="3 6" id="KW-0547">Nucleotide-binding</keyword>
<dbReference type="SUPFAM" id="SSF50475">
    <property type="entry name" value="FMN-binding split barrel"/>
    <property type="match status" value="1"/>
</dbReference>
<dbReference type="SMART" id="SM00382">
    <property type="entry name" value="AAA"/>
    <property type="match status" value="1"/>
</dbReference>
<dbReference type="InterPro" id="IPR011941">
    <property type="entry name" value="DNA_recomb/repair_Rad51"/>
</dbReference>
<dbReference type="InterPro" id="IPR020588">
    <property type="entry name" value="RecA_ATP-bd"/>
</dbReference>
<dbReference type="GO" id="GO:0042148">
    <property type="term" value="P:DNA strand invasion"/>
    <property type="evidence" value="ECO:0007669"/>
    <property type="project" value="UniProtKB-ARBA"/>
</dbReference>
<feature type="region of interest" description="Disordered" evidence="7">
    <location>
        <begin position="737"/>
        <end position="880"/>
    </location>
</feature>
<feature type="region of interest" description="Disordered" evidence="7">
    <location>
        <begin position="1065"/>
        <end position="1182"/>
    </location>
</feature>
<feature type="domain" description="RecA family profile 2" evidence="10">
    <location>
        <begin position="636"/>
        <end position="694"/>
    </location>
</feature>
<dbReference type="SUPFAM" id="SSF52540">
    <property type="entry name" value="P-loop containing nucleoside triphosphate hydrolases"/>
    <property type="match status" value="1"/>
</dbReference>
<evidence type="ECO:0000256" key="5">
    <source>
        <dbReference type="ARBA" id="ARBA00023242"/>
    </source>
</evidence>
<dbReference type="InterPro" id="IPR020587">
    <property type="entry name" value="RecA_monomer-monomer_interface"/>
</dbReference>
<dbReference type="PANTHER" id="PTHR22942:SF39">
    <property type="entry name" value="DNA REPAIR PROTEIN RAD51 HOMOLOG 1"/>
    <property type="match status" value="1"/>
</dbReference>
<evidence type="ECO:0000259" key="9">
    <source>
        <dbReference type="PROSITE" id="PS50162"/>
    </source>
</evidence>
<accession>A0A8H8TUV3</accession>
<dbReference type="GO" id="GO:0003697">
    <property type="term" value="F:single-stranded DNA binding"/>
    <property type="evidence" value="ECO:0007669"/>
    <property type="project" value="InterPro"/>
</dbReference>
<dbReference type="EMBL" id="ULHB01000183">
    <property type="protein sequence ID" value="SYW84684.1"/>
    <property type="molecule type" value="Genomic_DNA"/>
</dbReference>
<dbReference type="CDD" id="cd19513">
    <property type="entry name" value="Rad51"/>
    <property type="match status" value="1"/>
</dbReference>
<dbReference type="SUPFAM" id="SSF47794">
    <property type="entry name" value="Rad51 N-terminal domain-like"/>
    <property type="match status" value="1"/>
</dbReference>
<dbReference type="GO" id="GO:0007131">
    <property type="term" value="P:reciprocal meiotic recombination"/>
    <property type="evidence" value="ECO:0007669"/>
    <property type="project" value="UniProtKB-ARBA"/>
</dbReference>
<evidence type="ECO:0000313" key="11">
    <source>
        <dbReference type="EMBL" id="SYW84684.1"/>
    </source>
</evidence>
<name>A0A8H8TUV3_9BASI</name>
<dbReference type="GO" id="GO:0016071">
    <property type="term" value="P:mRNA metabolic process"/>
    <property type="evidence" value="ECO:0007669"/>
    <property type="project" value="UniProtKB-ARBA"/>
</dbReference>
<dbReference type="PANTHER" id="PTHR22942">
    <property type="entry name" value="RECA/RAD51/RADA DNA STRAND-PAIRING FAMILY MEMBER"/>
    <property type="match status" value="1"/>
</dbReference>
<feature type="region of interest" description="Disordered" evidence="7">
    <location>
        <begin position="361"/>
        <end position="380"/>
    </location>
</feature>
<feature type="region of interest" description="Disordered" evidence="7">
    <location>
        <begin position="994"/>
        <end position="1051"/>
    </location>
</feature>
<organism evidence="11 12">
    <name type="scientific">Ustilago bromivora</name>
    <dbReference type="NCBI Taxonomy" id="307758"/>
    <lineage>
        <taxon>Eukaryota</taxon>
        <taxon>Fungi</taxon>
        <taxon>Dikarya</taxon>
        <taxon>Basidiomycota</taxon>
        <taxon>Ustilaginomycotina</taxon>
        <taxon>Ustilaginomycetes</taxon>
        <taxon>Ustilaginales</taxon>
        <taxon>Ustilaginaceae</taxon>
        <taxon>Ustilago</taxon>
    </lineage>
</organism>
<feature type="compositionally biased region" description="Basic and acidic residues" evidence="7">
    <location>
        <begin position="1118"/>
        <end position="1131"/>
    </location>
</feature>
<dbReference type="FunFam" id="1.10.150.20:FF:000008">
    <property type="entry name" value="DNA repair protein RAD51 homolog"/>
    <property type="match status" value="1"/>
</dbReference>
<dbReference type="FunFam" id="3.40.50.300:FF:000092">
    <property type="entry name" value="DNA repair protein Rad51 homolog"/>
    <property type="match status" value="1"/>
</dbReference>
<feature type="compositionally biased region" description="Low complexity" evidence="7">
    <location>
        <begin position="1168"/>
        <end position="1182"/>
    </location>
</feature>
<dbReference type="Proteomes" id="UP000658997">
    <property type="component" value="Unassembled WGS sequence"/>
</dbReference>
<dbReference type="GO" id="GO:0000723">
    <property type="term" value="P:telomere maintenance"/>
    <property type="evidence" value="ECO:0007669"/>
    <property type="project" value="UniProtKB-ARBA"/>
</dbReference>
<feature type="compositionally biased region" description="Polar residues" evidence="7">
    <location>
        <begin position="799"/>
        <end position="809"/>
    </location>
</feature>
<dbReference type="NCBIfam" id="NF003301">
    <property type="entry name" value="PRK04301.1"/>
    <property type="match status" value="1"/>
</dbReference>
<comment type="subcellular location">
    <subcellularLocation>
        <location evidence="1">Nucleus</location>
    </subcellularLocation>
</comment>
<comment type="caution">
    <text evidence="11">The sequence shown here is derived from an EMBL/GenBank/DDBJ whole genome shotgun (WGS) entry which is preliminary data.</text>
</comment>
<dbReference type="GO" id="GO:1990426">
    <property type="term" value="P:mitotic recombination-dependent replication fork processing"/>
    <property type="evidence" value="ECO:0007669"/>
    <property type="project" value="InterPro"/>
</dbReference>
<dbReference type="Pfam" id="PF14520">
    <property type="entry name" value="HHH_5"/>
    <property type="match status" value="1"/>
</dbReference>
<evidence type="ECO:0000256" key="2">
    <source>
        <dbReference type="ARBA" id="ARBA00007095"/>
    </source>
</evidence>
<dbReference type="Gene3D" id="1.10.150.20">
    <property type="entry name" value="5' to 3' exonuclease, C-terminal subdomain"/>
    <property type="match status" value="1"/>
</dbReference>
<keyword evidence="4 6" id="KW-0067">ATP-binding</keyword>
<feature type="region of interest" description="Disordered" evidence="7">
    <location>
        <begin position="892"/>
        <end position="949"/>
    </location>
</feature>
<dbReference type="InterPro" id="IPR055343">
    <property type="entry name" value="CREG_beta-barrel"/>
</dbReference>
<gene>
    <name evidence="11" type="ORF">UBRO2_05579</name>
</gene>
<feature type="compositionally biased region" description="Polar residues" evidence="7">
    <location>
        <begin position="821"/>
        <end position="830"/>
    </location>
</feature>
<evidence type="ECO:0000259" key="10">
    <source>
        <dbReference type="PROSITE" id="PS50163"/>
    </source>
</evidence>
<feature type="compositionally biased region" description="Low complexity" evidence="7">
    <location>
        <begin position="738"/>
        <end position="756"/>
    </location>
</feature>
<feature type="signal peptide" evidence="8">
    <location>
        <begin position="1"/>
        <end position="31"/>
    </location>
</feature>
<evidence type="ECO:0000256" key="3">
    <source>
        <dbReference type="ARBA" id="ARBA00022741"/>
    </source>
</evidence>
<evidence type="ECO:0000256" key="1">
    <source>
        <dbReference type="ARBA" id="ARBA00004123"/>
    </source>
</evidence>
<dbReference type="AlphaFoldDB" id="A0A8H8TUV3"/>
<sequence>MASVRPKSRQLPRSLLATAALLILRITGGAAWETKAEALKQAVELVHDPNVYGVSILSTQYPSDHPVTDLAGHVITGPEYFAPCDGEAGSLLYLGLTVSQTWRNVLNSNSKNGTVSIASNANPAVVDLRHRSHKDSRHWKDSRPPWRRGMPSKSRITLFGHFDILNVTQHPEQAEKASRCYLHHHLDASHWAPNSTESPHIPFWATLNVDKVYWVGGFGDEHYIGWFSSDEWKNASREHHFLPATVPKVQPDAAPFFFFQLLLLQPAILLNSAATLTLKTFIKSRGNRNGEQTPRHTTTIFTPAPANANTSSLLSVPLLTPPTYLLQSSALASHPSSLVHIHLLSIGRLSLSLPKARKIKMSQNGQDPAQNGEEEMGEAFGPLPVNKLEDFGISSSDCKKLAEAGYNTVEAIAFTPKKNLLLVKGISEAKADKILVEAAKLVPMGFTTATEFHARRNELISITTGSKNLDAILGGGMETGSITELYGEFRTGKSQLCHTLAVTCQLPVDMGGGEGKCLYIDTEGTFRPVRLLAVAERYGLNGEEVLDNVAYARAYNADHQLQLLMQASAMMAESRFSLLIVDSLTSLYRTDFSGRGELSARQMHLAKFLRGLMRLADEFGVAVVITNQVVAQVDGATAFTADAKKPIGGNIVAHASTTRLSLRKGRGNQRICRIADSPCLPEADAVFSIGPEGIIDPIKEWVSRTTFSISANFPELARFVVPSRDPSLRFIAYHVHSRPSSRNSSHSNAAALASPSTRSKSDKLAAKAAANVANGLSGKKASAAKKTAKAQQQAEASSINNDKPSTTPGLITLTKPMSDEMNASKQSNGVSRFKKGKEAKFATEEASATPIKASRSKKPKSSPKADTSEMLLSKSAPSAPITHVQRPLLNKQAADSNAVEQSSSGLTWQQKMFKQQASRSNVDLSQNGNGSRRPNKKANAAASKHDGNLAYPQRVQDGRGSPALTWQQELLAAKKRAGPHFDVFADARDVETFGADDGPANGNVHSQSKGGKRGKGANKGRNNDTPLHIDDLFESVNGDGMTKSKLPQSQRNNHAANLHTQYPQHGAPIHIAPSTPVKKPANGGQQQHPAVAAASAYAGPNFHNSPSPASLPAPKFQNRLDKNSSEPDRGIQRPSSLAAGSSSDDSGSSDDEVLLSRGVRSTTAPPEVASTPSKSPAPAAVPSTKVAAAVSPAPKPCVQPGATVESLLARMLGGAKFD</sequence>
<dbReference type="GO" id="GO:0000794">
    <property type="term" value="C:condensed nuclear chromosome"/>
    <property type="evidence" value="ECO:0007669"/>
    <property type="project" value="TreeGrafter"/>
</dbReference>
<dbReference type="PROSITE" id="PS50163">
    <property type="entry name" value="RECA_3"/>
    <property type="match status" value="1"/>
</dbReference>
<evidence type="ECO:0000256" key="7">
    <source>
        <dbReference type="SAM" id="MobiDB-lite"/>
    </source>
</evidence>
<dbReference type="InterPro" id="IPR003593">
    <property type="entry name" value="AAA+_ATPase"/>
</dbReference>
<feature type="compositionally biased region" description="Low complexity" evidence="7">
    <location>
        <begin position="766"/>
        <end position="781"/>
    </location>
</feature>
<dbReference type="InterPro" id="IPR010995">
    <property type="entry name" value="DNA_repair_Rad51/TF_NusA_a-hlx"/>
</dbReference>
<dbReference type="GO" id="GO:0006312">
    <property type="term" value="P:mitotic recombination"/>
    <property type="evidence" value="ECO:0007669"/>
    <property type="project" value="TreeGrafter"/>
</dbReference>
<keyword evidence="5" id="KW-0539">Nucleus</keyword>
<dbReference type="Pfam" id="PF08423">
    <property type="entry name" value="Rad51"/>
    <property type="match status" value="1"/>
</dbReference>
<dbReference type="PROSITE" id="PS50162">
    <property type="entry name" value="RECA_2"/>
    <property type="match status" value="1"/>
</dbReference>
<evidence type="ECO:0000256" key="8">
    <source>
        <dbReference type="SAM" id="SignalP"/>
    </source>
</evidence>
<dbReference type="GO" id="GO:0005524">
    <property type="term" value="F:ATP binding"/>
    <property type="evidence" value="ECO:0007669"/>
    <property type="project" value="UniProtKB-KW"/>
</dbReference>
<dbReference type="GO" id="GO:0003690">
    <property type="term" value="F:double-stranded DNA binding"/>
    <property type="evidence" value="ECO:0007669"/>
    <property type="project" value="InterPro"/>
</dbReference>
<evidence type="ECO:0000256" key="6">
    <source>
        <dbReference type="RuleBase" id="RU003422"/>
    </source>
</evidence>
<dbReference type="InterPro" id="IPR027417">
    <property type="entry name" value="P-loop_NTPase"/>
</dbReference>
<proteinExistence type="inferred from homology"/>
<dbReference type="NCBIfam" id="TIGR02239">
    <property type="entry name" value="recomb_RAD51"/>
    <property type="match status" value="1"/>
</dbReference>
<dbReference type="GO" id="GO:0070192">
    <property type="term" value="P:chromosome organization involved in meiotic cell cycle"/>
    <property type="evidence" value="ECO:0007669"/>
    <property type="project" value="TreeGrafter"/>
</dbReference>
<reference evidence="11" key="1">
    <citation type="submission" date="2018-08" db="EMBL/GenBank/DDBJ databases">
        <authorList>
            <person name="Guldener U."/>
        </authorList>
    </citation>
    <scope>NUCLEOTIDE SEQUENCE</scope>
    <source>
        <strain evidence="11">UB2</strain>
    </source>
</reference>
<dbReference type="Pfam" id="PF13883">
    <property type="entry name" value="CREG_beta-barrel"/>
    <property type="match status" value="1"/>
</dbReference>
<comment type="similarity">
    <text evidence="2">Belongs to the RecA family. RAD51 subfamily.</text>
</comment>
<dbReference type="InterPro" id="IPR013632">
    <property type="entry name" value="Rad51_C"/>
</dbReference>
<dbReference type="InterPro" id="IPR028322">
    <property type="entry name" value="PNRC-like_rgn"/>
</dbReference>
<keyword evidence="8" id="KW-0732">Signal</keyword>
<feature type="compositionally biased region" description="Low complexity" evidence="7">
    <location>
        <begin position="789"/>
        <end position="798"/>
    </location>
</feature>
<dbReference type="GO" id="GO:0000730">
    <property type="term" value="P:DNA recombinase assembly"/>
    <property type="evidence" value="ECO:0007669"/>
    <property type="project" value="TreeGrafter"/>
</dbReference>
<dbReference type="Pfam" id="PF15365">
    <property type="entry name" value="PNRC"/>
    <property type="match status" value="1"/>
</dbReference>
<dbReference type="Gene3D" id="3.40.50.300">
    <property type="entry name" value="P-loop containing nucleotide triphosphate hydrolases"/>
    <property type="match status" value="1"/>
</dbReference>
<dbReference type="GO" id="GO:0042802">
    <property type="term" value="F:identical protein binding"/>
    <property type="evidence" value="ECO:0007669"/>
    <property type="project" value="UniProtKB-ARBA"/>
</dbReference>
<dbReference type="InterPro" id="IPR012349">
    <property type="entry name" value="Split_barrel_FMN-bd"/>
</dbReference>
<feature type="compositionally biased region" description="Low complexity" evidence="7">
    <location>
        <begin position="1135"/>
        <end position="1146"/>
    </location>
</feature>
<dbReference type="GO" id="GO:0000150">
    <property type="term" value="F:DNA strand exchange activity"/>
    <property type="evidence" value="ECO:0007669"/>
    <property type="project" value="InterPro"/>
</dbReference>
<dbReference type="Gene3D" id="2.30.110.10">
    <property type="entry name" value="Electron Transport, Fmn-binding Protein, Chain A"/>
    <property type="match status" value="1"/>
</dbReference>